<feature type="domain" description="PRC-barrel" evidence="2">
    <location>
        <begin position="40"/>
        <end position="111"/>
    </location>
</feature>
<keyword evidence="1" id="KW-0732">Signal</keyword>
<protein>
    <submittedName>
        <fullName evidence="3">PRC-barrel domain-containing protein</fullName>
    </submittedName>
</protein>
<dbReference type="Gene3D" id="2.30.30.240">
    <property type="entry name" value="PRC-barrel domain"/>
    <property type="match status" value="1"/>
</dbReference>
<dbReference type="Pfam" id="PF05239">
    <property type="entry name" value="PRC"/>
    <property type="match status" value="1"/>
</dbReference>
<dbReference type="InterPro" id="IPR011033">
    <property type="entry name" value="PRC_barrel-like_sf"/>
</dbReference>
<feature type="chain" id="PRO_5035210811" evidence="1">
    <location>
        <begin position="22"/>
        <end position="121"/>
    </location>
</feature>
<organism evidence="3 4">
    <name type="scientific">Tianweitania sediminis</name>
    <dbReference type="NCBI Taxonomy" id="1502156"/>
    <lineage>
        <taxon>Bacteria</taxon>
        <taxon>Pseudomonadati</taxon>
        <taxon>Pseudomonadota</taxon>
        <taxon>Alphaproteobacteria</taxon>
        <taxon>Hyphomicrobiales</taxon>
        <taxon>Phyllobacteriaceae</taxon>
        <taxon>Tianweitania</taxon>
    </lineage>
</organism>
<dbReference type="InterPro" id="IPR027275">
    <property type="entry name" value="PRC-brl_dom"/>
</dbReference>
<name>A0A8J7RPS2_9HYPH</name>
<sequence length="121" mass="13037">MTKTPILLAAAFVGLSLPAFAQTSWVEIDDDVMVAPFNVEADDLDDMDIHNSAGQEIGEVEKVIGTNETTPTALVVEFDGEAGYPDRDDVVVPLDRFSMNGDRLVLNADAAAVEGFQTYDD</sequence>
<dbReference type="SUPFAM" id="SSF50346">
    <property type="entry name" value="PRC-barrel domain"/>
    <property type="match status" value="1"/>
</dbReference>
<accession>A0A8J7RPS2</accession>
<reference evidence="3" key="1">
    <citation type="submission" date="2021-03" db="EMBL/GenBank/DDBJ databases">
        <title>Genome sequencing and assembly of Tianweitania sediminis.</title>
        <authorList>
            <person name="Chhetri G."/>
        </authorList>
    </citation>
    <scope>NUCLEOTIDE SEQUENCE</scope>
    <source>
        <strain evidence="3">Z8</strain>
    </source>
</reference>
<keyword evidence="4" id="KW-1185">Reference proteome</keyword>
<dbReference type="Proteomes" id="UP000666240">
    <property type="component" value="Unassembled WGS sequence"/>
</dbReference>
<dbReference type="AlphaFoldDB" id="A0A8J7RPS2"/>
<proteinExistence type="predicted"/>
<dbReference type="RefSeq" id="WP_209335806.1">
    <property type="nucleotide sequence ID" value="NZ_JAGIYY010000004.1"/>
</dbReference>
<evidence type="ECO:0000313" key="3">
    <source>
        <dbReference type="EMBL" id="MBP0439779.1"/>
    </source>
</evidence>
<evidence type="ECO:0000256" key="1">
    <source>
        <dbReference type="SAM" id="SignalP"/>
    </source>
</evidence>
<comment type="caution">
    <text evidence="3">The sequence shown here is derived from an EMBL/GenBank/DDBJ whole genome shotgun (WGS) entry which is preliminary data.</text>
</comment>
<evidence type="ECO:0000313" key="4">
    <source>
        <dbReference type="Proteomes" id="UP000666240"/>
    </source>
</evidence>
<gene>
    <name evidence="3" type="ORF">J5Y06_14050</name>
</gene>
<feature type="signal peptide" evidence="1">
    <location>
        <begin position="1"/>
        <end position="21"/>
    </location>
</feature>
<evidence type="ECO:0000259" key="2">
    <source>
        <dbReference type="Pfam" id="PF05239"/>
    </source>
</evidence>
<dbReference type="EMBL" id="JAGIYY010000004">
    <property type="protein sequence ID" value="MBP0439779.1"/>
    <property type="molecule type" value="Genomic_DNA"/>
</dbReference>